<keyword evidence="3 4" id="KW-0443">Lipid metabolism</keyword>
<dbReference type="Pfam" id="PF01734">
    <property type="entry name" value="Patatin"/>
    <property type="match status" value="1"/>
</dbReference>
<evidence type="ECO:0000256" key="3">
    <source>
        <dbReference type="ARBA" id="ARBA00023098"/>
    </source>
</evidence>
<reference evidence="6" key="1">
    <citation type="submission" date="2020-10" db="EMBL/GenBank/DDBJ databases">
        <authorList>
            <person name="Gilroy R."/>
        </authorList>
    </citation>
    <scope>NUCLEOTIDE SEQUENCE</scope>
    <source>
        <strain evidence="6">ChiSjej4B22-9803</strain>
    </source>
</reference>
<feature type="short sequence motif" description="GXSXG" evidence="4">
    <location>
        <begin position="36"/>
        <end position="40"/>
    </location>
</feature>
<dbReference type="GO" id="GO:0016787">
    <property type="term" value="F:hydrolase activity"/>
    <property type="evidence" value="ECO:0007669"/>
    <property type="project" value="UniProtKB-UniRule"/>
</dbReference>
<accession>A0A9D1S6B4</accession>
<evidence type="ECO:0000313" key="7">
    <source>
        <dbReference type="Proteomes" id="UP000824111"/>
    </source>
</evidence>
<keyword evidence="2 4" id="KW-0442">Lipid degradation</keyword>
<dbReference type="InterPro" id="IPR037483">
    <property type="entry name" value="YjjU-like"/>
</dbReference>
<feature type="domain" description="PNPLA" evidence="5">
    <location>
        <begin position="5"/>
        <end position="173"/>
    </location>
</feature>
<evidence type="ECO:0000256" key="2">
    <source>
        <dbReference type="ARBA" id="ARBA00022963"/>
    </source>
</evidence>
<evidence type="ECO:0000313" key="6">
    <source>
        <dbReference type="EMBL" id="HIU48560.1"/>
    </source>
</evidence>
<dbReference type="CDD" id="cd07208">
    <property type="entry name" value="Pat_hypo_Ecoli_yjju_like"/>
    <property type="match status" value="1"/>
</dbReference>
<dbReference type="PANTHER" id="PTHR14226:SF25">
    <property type="entry name" value="PHOSPHOESTERASE"/>
    <property type="match status" value="1"/>
</dbReference>
<protein>
    <submittedName>
        <fullName evidence="6">Patatin family protein</fullName>
    </submittedName>
</protein>
<reference evidence="6" key="2">
    <citation type="journal article" date="2021" name="PeerJ">
        <title>Extensive microbial diversity within the chicken gut microbiome revealed by metagenomics and culture.</title>
        <authorList>
            <person name="Gilroy R."/>
            <person name="Ravi A."/>
            <person name="Getino M."/>
            <person name="Pursley I."/>
            <person name="Horton D.L."/>
            <person name="Alikhan N.F."/>
            <person name="Baker D."/>
            <person name="Gharbi K."/>
            <person name="Hall N."/>
            <person name="Watson M."/>
            <person name="Adriaenssens E.M."/>
            <person name="Foster-Nyarko E."/>
            <person name="Jarju S."/>
            <person name="Secka A."/>
            <person name="Antonio M."/>
            <person name="Oren A."/>
            <person name="Chaudhuri R.R."/>
            <person name="La Ragione R."/>
            <person name="Hildebrand F."/>
            <person name="Pallen M.J."/>
        </authorList>
    </citation>
    <scope>NUCLEOTIDE SEQUENCE</scope>
    <source>
        <strain evidence="6">ChiSjej4B22-9803</strain>
    </source>
</reference>
<keyword evidence="1 4" id="KW-0378">Hydrolase</keyword>
<evidence type="ECO:0000256" key="4">
    <source>
        <dbReference type="PROSITE-ProRule" id="PRU01161"/>
    </source>
</evidence>
<gene>
    <name evidence="6" type="ORF">IAB04_04300</name>
</gene>
<dbReference type="AlphaFoldDB" id="A0A9D1S6B4"/>
<dbReference type="PROSITE" id="PS51635">
    <property type="entry name" value="PNPLA"/>
    <property type="match status" value="1"/>
</dbReference>
<dbReference type="SUPFAM" id="SSF52151">
    <property type="entry name" value="FabD/lysophospholipase-like"/>
    <property type="match status" value="1"/>
</dbReference>
<feature type="active site" description="Proton acceptor" evidence="4">
    <location>
        <position position="160"/>
    </location>
</feature>
<evidence type="ECO:0000259" key="5">
    <source>
        <dbReference type="PROSITE" id="PS51635"/>
    </source>
</evidence>
<dbReference type="Gene3D" id="3.40.1090.10">
    <property type="entry name" value="Cytosolic phospholipase A2 catalytic domain"/>
    <property type="match status" value="2"/>
</dbReference>
<dbReference type="InterPro" id="IPR016035">
    <property type="entry name" value="Acyl_Trfase/lysoPLipase"/>
</dbReference>
<feature type="short sequence motif" description="DGA/G" evidence="4">
    <location>
        <begin position="160"/>
        <end position="162"/>
    </location>
</feature>
<name>A0A9D1S6B4_9FIRM</name>
<dbReference type="GO" id="GO:0016042">
    <property type="term" value="P:lipid catabolic process"/>
    <property type="evidence" value="ECO:0007669"/>
    <property type="project" value="UniProtKB-UniRule"/>
</dbReference>
<dbReference type="InterPro" id="IPR050301">
    <property type="entry name" value="NTE"/>
</dbReference>
<comment type="caution">
    <text evidence="4">Lacks conserved residue(s) required for the propagation of feature annotation.</text>
</comment>
<evidence type="ECO:0000256" key="1">
    <source>
        <dbReference type="ARBA" id="ARBA00022801"/>
    </source>
</evidence>
<dbReference type="Proteomes" id="UP000824111">
    <property type="component" value="Unassembled WGS sequence"/>
</dbReference>
<dbReference type="PANTHER" id="PTHR14226">
    <property type="entry name" value="NEUROPATHY TARGET ESTERASE/SWISS CHEESE D.MELANOGASTER"/>
    <property type="match status" value="1"/>
</dbReference>
<feature type="active site" description="Nucleophile" evidence="4">
    <location>
        <position position="38"/>
    </location>
</feature>
<sequence>MKLGLVLEGGASRTAFSCGVLDFFLDQNIMADYLIGVSAGISYGVSYASRQKGRNLELNHRFLPDKRYMGLRHMLNPHNKSFYNTKFVFEDVPNIHLPFDFQAFSEFRGKVVGVVTNIETGEAEYMEVPRDDRTFRVLQASCSLPFLFKPVEINGNLYMDGGLSDSIPYRQAMKEGCDKIIVVLTRERGYRKEADPSVKLARRVYKEYPKLVDALQHRHEHYNACIDELNQLEQQNKIFVIAPDSTHGIKRTEHNPKILDNFYQEGYDKAATLSAKLQTYLKS</sequence>
<organism evidence="6 7">
    <name type="scientific">Candidatus Avimonoglobus intestinipullorum</name>
    <dbReference type="NCBI Taxonomy" id="2840699"/>
    <lineage>
        <taxon>Bacteria</taxon>
        <taxon>Bacillati</taxon>
        <taxon>Bacillota</taxon>
        <taxon>Clostridia</taxon>
        <taxon>Eubacteriales</taxon>
        <taxon>Candidatus Avimonoglobus</taxon>
    </lineage>
</organism>
<dbReference type="Pfam" id="PF19890">
    <property type="entry name" value="DUF6363"/>
    <property type="match status" value="1"/>
</dbReference>
<proteinExistence type="predicted"/>
<dbReference type="EMBL" id="DVND01000113">
    <property type="protein sequence ID" value="HIU48560.1"/>
    <property type="molecule type" value="Genomic_DNA"/>
</dbReference>
<dbReference type="InterPro" id="IPR045943">
    <property type="entry name" value="DUF6363"/>
</dbReference>
<dbReference type="InterPro" id="IPR002641">
    <property type="entry name" value="PNPLA_dom"/>
</dbReference>
<comment type="caution">
    <text evidence="6">The sequence shown here is derived from an EMBL/GenBank/DDBJ whole genome shotgun (WGS) entry which is preliminary data.</text>
</comment>